<evidence type="ECO:0000256" key="6">
    <source>
        <dbReference type="ARBA" id="ARBA00022968"/>
    </source>
</evidence>
<keyword evidence="7 10" id="KW-1133">Transmembrane helix</keyword>
<feature type="transmembrane region" description="Helical" evidence="10">
    <location>
        <begin position="12"/>
        <end position="33"/>
    </location>
</feature>
<keyword evidence="4" id="KW-0808">Transferase</keyword>
<evidence type="ECO:0000256" key="10">
    <source>
        <dbReference type="RuleBase" id="RU363063"/>
    </source>
</evidence>
<keyword evidence="8 10" id="KW-0333">Golgi apparatus</keyword>
<evidence type="ECO:0000256" key="9">
    <source>
        <dbReference type="ARBA" id="ARBA00023136"/>
    </source>
</evidence>
<organism evidence="12 13">
    <name type="scientific">Ramalina farinacea</name>
    <dbReference type="NCBI Taxonomy" id="258253"/>
    <lineage>
        <taxon>Eukaryota</taxon>
        <taxon>Fungi</taxon>
        <taxon>Dikarya</taxon>
        <taxon>Ascomycota</taxon>
        <taxon>Pezizomycotina</taxon>
        <taxon>Lecanoromycetes</taxon>
        <taxon>OSLEUM clade</taxon>
        <taxon>Lecanoromycetidae</taxon>
        <taxon>Lecanorales</taxon>
        <taxon>Lecanorineae</taxon>
        <taxon>Ramalinaceae</taxon>
        <taxon>Ramalina</taxon>
    </lineage>
</organism>
<keyword evidence="13" id="KW-1185">Reference proteome</keyword>
<dbReference type="GO" id="GO:0016758">
    <property type="term" value="F:hexosyltransferase activity"/>
    <property type="evidence" value="ECO:0007669"/>
    <property type="project" value="InterPro"/>
</dbReference>
<protein>
    <recommendedName>
        <fullName evidence="10">Hexosyltransferase</fullName>
        <ecNumber evidence="10">2.4.1.-</ecNumber>
    </recommendedName>
</protein>
<evidence type="ECO:0000256" key="2">
    <source>
        <dbReference type="ARBA" id="ARBA00008661"/>
    </source>
</evidence>
<dbReference type="InterPro" id="IPR002659">
    <property type="entry name" value="Glyco_trans_31"/>
</dbReference>
<dbReference type="PANTHER" id="PTHR11214">
    <property type="entry name" value="BETA-1,3-N-ACETYLGLUCOSAMINYLTRANSFERASE"/>
    <property type="match status" value="1"/>
</dbReference>
<evidence type="ECO:0000313" key="13">
    <source>
        <dbReference type="Proteomes" id="UP001161017"/>
    </source>
</evidence>
<evidence type="ECO:0000256" key="4">
    <source>
        <dbReference type="ARBA" id="ARBA00022679"/>
    </source>
</evidence>
<keyword evidence="3 10" id="KW-0328">Glycosyltransferase</keyword>
<evidence type="ECO:0000313" key="12">
    <source>
        <dbReference type="EMBL" id="MDI1486186.1"/>
    </source>
</evidence>
<evidence type="ECO:0000256" key="1">
    <source>
        <dbReference type="ARBA" id="ARBA00004323"/>
    </source>
</evidence>
<dbReference type="AlphaFoldDB" id="A0AA43QGL6"/>
<dbReference type="PANTHER" id="PTHR11214:SF351">
    <property type="entry name" value="BETA-1,3-GALACTOSYLTRANSFERASE PVG3"/>
    <property type="match status" value="1"/>
</dbReference>
<evidence type="ECO:0000256" key="5">
    <source>
        <dbReference type="ARBA" id="ARBA00022692"/>
    </source>
</evidence>
<keyword evidence="6 10" id="KW-0735">Signal-anchor</keyword>
<accession>A0AA43QGL6</accession>
<reference evidence="12" key="1">
    <citation type="journal article" date="2023" name="Genome Biol. Evol.">
        <title>First Whole Genome Sequence and Flow Cytometry Genome Size Data for the Lichen-Forming Fungus Ramalina farinacea (Ascomycota).</title>
        <authorList>
            <person name="Llewellyn T."/>
            <person name="Mian S."/>
            <person name="Hill R."/>
            <person name="Leitch I.J."/>
            <person name="Gaya E."/>
        </authorList>
    </citation>
    <scope>NUCLEOTIDE SEQUENCE</scope>
    <source>
        <strain evidence="12">LIQ254RAFAR</strain>
    </source>
</reference>
<keyword evidence="9 10" id="KW-0472">Membrane</keyword>
<proteinExistence type="inferred from homology"/>
<feature type="region of interest" description="Disordered" evidence="11">
    <location>
        <begin position="50"/>
        <end position="72"/>
    </location>
</feature>
<keyword evidence="5 10" id="KW-0812">Transmembrane</keyword>
<evidence type="ECO:0000256" key="8">
    <source>
        <dbReference type="ARBA" id="ARBA00023034"/>
    </source>
</evidence>
<comment type="caution">
    <text evidence="12">The sequence shown here is derived from an EMBL/GenBank/DDBJ whole genome shotgun (WGS) entry which is preliminary data.</text>
</comment>
<sequence>MILPQHQNSTRRLARLPLLIGVLIALLAFWYLLPLRSIVPIPTCSLAARPRPESNSNVTHTQPRPHHSAILPDPPEHEPSWLLATIIGAQNQQRRNIIRASWQRVFASPNYDFRFIIADLDNDLWSPFLQAENDTYGDLIRLDGLAEDRHTANTIKTMEFVTALTTGRLPGIPSGKRYDWVSKVDDDTFIDPNAFHAEFLAEQPVNDMILVGMLYEGWQSGRNYSYPSGRFYTLSWPLASKLGSLYVANPIVNEHEDALIGRILYECNQDYNFIGFPYERSPNIGDGGPDNDAFINATTYIMHNMKEDKEYLQVASLFDRRGYNGKLLSGITSYDPTFPATKRRLDAVAQHEKEAEEKARKEAEEKEKKEAEMVQEKKKAETEQHAKEASKQEKVGAQVGQGSSASQEQELRDSRRRGKR</sequence>
<name>A0AA43QGL6_9LECA</name>
<comment type="similarity">
    <text evidence="2 10">Belongs to the glycosyltransferase 31 family.</text>
</comment>
<dbReference type="EC" id="2.4.1.-" evidence="10"/>
<evidence type="ECO:0000256" key="7">
    <source>
        <dbReference type="ARBA" id="ARBA00022989"/>
    </source>
</evidence>
<feature type="region of interest" description="Disordered" evidence="11">
    <location>
        <begin position="347"/>
        <end position="420"/>
    </location>
</feature>
<feature type="compositionally biased region" description="Polar residues" evidence="11">
    <location>
        <begin position="53"/>
        <end position="62"/>
    </location>
</feature>
<gene>
    <name evidence="12" type="ORF">OHK93_005412</name>
</gene>
<dbReference type="Pfam" id="PF01762">
    <property type="entry name" value="Galactosyl_T"/>
    <property type="match status" value="1"/>
</dbReference>
<comment type="subcellular location">
    <subcellularLocation>
        <location evidence="1 10">Golgi apparatus membrane</location>
        <topology evidence="1 10">Single-pass type II membrane protein</topology>
    </subcellularLocation>
</comment>
<dbReference type="GO" id="GO:0000139">
    <property type="term" value="C:Golgi membrane"/>
    <property type="evidence" value="ECO:0007669"/>
    <property type="project" value="UniProtKB-SubCell"/>
</dbReference>
<evidence type="ECO:0000256" key="3">
    <source>
        <dbReference type="ARBA" id="ARBA00022676"/>
    </source>
</evidence>
<dbReference type="Proteomes" id="UP001161017">
    <property type="component" value="Unassembled WGS sequence"/>
</dbReference>
<evidence type="ECO:0000256" key="11">
    <source>
        <dbReference type="SAM" id="MobiDB-lite"/>
    </source>
</evidence>
<dbReference type="Gene3D" id="3.90.550.50">
    <property type="match status" value="1"/>
</dbReference>
<feature type="compositionally biased region" description="Basic and acidic residues" evidence="11">
    <location>
        <begin position="347"/>
        <end position="394"/>
    </location>
</feature>
<dbReference type="EMBL" id="JAPUFD010000003">
    <property type="protein sequence ID" value="MDI1486186.1"/>
    <property type="molecule type" value="Genomic_DNA"/>
</dbReference>